<feature type="transmembrane region" description="Helical" evidence="1">
    <location>
        <begin position="196"/>
        <end position="217"/>
    </location>
</feature>
<dbReference type="OrthoDB" id="5819582at2759"/>
<dbReference type="PANTHER" id="PTHR23028">
    <property type="entry name" value="ACETYLTRANSFERASE"/>
    <property type="match status" value="1"/>
</dbReference>
<dbReference type="AlphaFoldDB" id="A0A3D8QAZ0"/>
<keyword evidence="1" id="KW-0812">Transmembrane</keyword>
<dbReference type="PANTHER" id="PTHR23028:SF134">
    <property type="entry name" value="PUTATIVE (AFU_ORTHOLOGUE AFUA_4G08520)-RELATED"/>
    <property type="match status" value="1"/>
</dbReference>
<name>A0A3D8QAZ0_9HELO</name>
<reference evidence="3 4" key="1">
    <citation type="journal article" date="2018" name="IMA Fungus">
        <title>IMA Genome-F 9: Draft genome sequence of Annulohypoxylon stygium, Aspergillus mulundensis, Berkeleyomyces basicola (syn. Thielaviopsis basicola), Ceratocystis smalleyi, two Cercospora beticola strains, Coleophoma cylindrospora, Fusarium fracticaudum, Phialophora cf. hyalina, and Morchella septimelata.</title>
        <authorList>
            <person name="Wingfield B.D."/>
            <person name="Bills G.F."/>
            <person name="Dong Y."/>
            <person name="Huang W."/>
            <person name="Nel W.J."/>
            <person name="Swalarsk-Parry B.S."/>
            <person name="Vaghefi N."/>
            <person name="Wilken P.M."/>
            <person name="An Z."/>
            <person name="de Beer Z.W."/>
            <person name="De Vos L."/>
            <person name="Chen L."/>
            <person name="Duong T.A."/>
            <person name="Gao Y."/>
            <person name="Hammerbacher A."/>
            <person name="Kikkert J.R."/>
            <person name="Li Y."/>
            <person name="Li H."/>
            <person name="Li K."/>
            <person name="Li Q."/>
            <person name="Liu X."/>
            <person name="Ma X."/>
            <person name="Naidoo K."/>
            <person name="Pethybridge S.J."/>
            <person name="Sun J."/>
            <person name="Steenkamp E.T."/>
            <person name="van der Nest M.A."/>
            <person name="van Wyk S."/>
            <person name="Wingfield M.J."/>
            <person name="Xiong C."/>
            <person name="Yue Q."/>
            <person name="Zhang X."/>
        </authorList>
    </citation>
    <scope>NUCLEOTIDE SEQUENCE [LARGE SCALE GENOMIC DNA]</scope>
    <source>
        <strain evidence="3 4">BP5796</strain>
    </source>
</reference>
<feature type="transmembrane region" description="Helical" evidence="1">
    <location>
        <begin position="446"/>
        <end position="465"/>
    </location>
</feature>
<dbReference type="InterPro" id="IPR002656">
    <property type="entry name" value="Acyl_transf_3_dom"/>
</dbReference>
<evidence type="ECO:0000313" key="3">
    <source>
        <dbReference type="EMBL" id="RDW59012.1"/>
    </source>
</evidence>
<feature type="domain" description="Acyltransferase 3" evidence="2">
    <location>
        <begin position="98"/>
        <end position="495"/>
    </location>
</feature>
<dbReference type="GO" id="GO:0016747">
    <property type="term" value="F:acyltransferase activity, transferring groups other than amino-acyl groups"/>
    <property type="evidence" value="ECO:0007669"/>
    <property type="project" value="InterPro"/>
</dbReference>
<evidence type="ECO:0000259" key="2">
    <source>
        <dbReference type="Pfam" id="PF01757"/>
    </source>
</evidence>
<proteinExistence type="predicted"/>
<protein>
    <recommendedName>
        <fullName evidence="2">Acyltransferase 3 domain-containing protein</fullName>
    </recommendedName>
</protein>
<sequence length="526" mass="59682">MSDASEKSLPDSYSYDVLPTLAGSRIDNTTNESTHINDDSSHFTRFNESYGADKAFFLVGLVLKYLSRTGHAWKLRFTDHAGLAILNKLEKKTTFSTEWLDGLRGIACVFVVFHHTDITFEFFMPPREGENMLFSYMRWFAGVSPICLWNAGPAMVAIFFIVSGFSISLGSLRHCHTRQQRKILTSLSSSVFRRWMRLYLPTLVVMFGDMLASYSGLYNGMGPMGRHRQPPKFDAFSLQLKDWWAHVWELSDPLQSFQLLPPGIGYTPLYDPNIWTIPVEFRGSMIVFTTILALSCVRFRLPMLCAIFVFLLHNNHLLMAPFLGGTLLAEIHFCRQAWEADIKTVLQTELVTHQQPAEDLRQRCKSQMMNCARLLVTTKGGDYLLNTFWILNFAAALYNLGSAQKKGDLYGNLTSAMHVTLAISNSELLQAIFTTKTSRFLGKISFMLYLVHGAVIHTVGWYFWLSIAAPWFGNVTEWQHLVSTGIASLLIYFIAASIAYGLSLTLDVWSNSFARVLLRRVNIRIS</sequence>
<comment type="caution">
    <text evidence="3">The sequence shown here is derived from an EMBL/GenBank/DDBJ whole genome shotgun (WGS) entry which is preliminary data.</text>
</comment>
<dbReference type="Pfam" id="PF01757">
    <property type="entry name" value="Acyl_transf_3"/>
    <property type="match status" value="1"/>
</dbReference>
<keyword evidence="4" id="KW-1185">Reference proteome</keyword>
<accession>A0A3D8QAZ0</accession>
<evidence type="ECO:0000313" key="4">
    <source>
        <dbReference type="Proteomes" id="UP000256328"/>
    </source>
</evidence>
<evidence type="ECO:0000256" key="1">
    <source>
        <dbReference type="SAM" id="Phobius"/>
    </source>
</evidence>
<feature type="transmembrane region" description="Helical" evidence="1">
    <location>
        <begin position="383"/>
        <end position="401"/>
    </location>
</feature>
<dbReference type="InterPro" id="IPR050879">
    <property type="entry name" value="Acyltransferase_3"/>
</dbReference>
<dbReference type="Proteomes" id="UP000256328">
    <property type="component" value="Unassembled WGS sequence"/>
</dbReference>
<feature type="transmembrane region" description="Helical" evidence="1">
    <location>
        <begin position="485"/>
        <end position="509"/>
    </location>
</feature>
<feature type="transmembrane region" description="Helical" evidence="1">
    <location>
        <begin position="285"/>
        <end position="312"/>
    </location>
</feature>
<gene>
    <name evidence="3" type="ORF">BP5796_11936</name>
</gene>
<organism evidence="3 4">
    <name type="scientific">Coleophoma crateriformis</name>
    <dbReference type="NCBI Taxonomy" id="565419"/>
    <lineage>
        <taxon>Eukaryota</taxon>
        <taxon>Fungi</taxon>
        <taxon>Dikarya</taxon>
        <taxon>Ascomycota</taxon>
        <taxon>Pezizomycotina</taxon>
        <taxon>Leotiomycetes</taxon>
        <taxon>Helotiales</taxon>
        <taxon>Dermateaceae</taxon>
        <taxon>Coleophoma</taxon>
    </lineage>
</organism>
<keyword evidence="1" id="KW-0472">Membrane</keyword>
<feature type="transmembrane region" description="Helical" evidence="1">
    <location>
        <begin position="133"/>
        <end position="151"/>
    </location>
</feature>
<keyword evidence="1" id="KW-1133">Transmembrane helix</keyword>
<dbReference type="EMBL" id="PDLN01000020">
    <property type="protein sequence ID" value="RDW59012.1"/>
    <property type="molecule type" value="Genomic_DNA"/>
</dbReference>